<accession>A0AAD9LMW7</accession>
<evidence type="ECO:0000313" key="4">
    <source>
        <dbReference type="Proteomes" id="UP001259832"/>
    </source>
</evidence>
<sequence length="116" mass="13419">MKDYGEVEVSAKEKEISPAPNPTPVPVQPSSLPVSQKQKELESLLRVKDQMIYQLLQERTALRKERAAVEVNLKKLSDVSTREMKKWARLTDDMQAEIEQLRLQLRSQSQQRNTMV</sequence>
<reference evidence="3" key="1">
    <citation type="submission" date="2023-08" db="EMBL/GenBank/DDBJ databases">
        <title>Reference Genome Resource for the Citrus Pathogen Phytophthora citrophthora.</title>
        <authorList>
            <person name="Moller H."/>
            <person name="Coetzee B."/>
            <person name="Rose L.J."/>
            <person name="Van Niekerk J.M."/>
        </authorList>
    </citation>
    <scope>NUCLEOTIDE SEQUENCE</scope>
    <source>
        <strain evidence="3">STE-U-9442</strain>
    </source>
</reference>
<organism evidence="3 4">
    <name type="scientific">Phytophthora citrophthora</name>
    <dbReference type="NCBI Taxonomy" id="4793"/>
    <lineage>
        <taxon>Eukaryota</taxon>
        <taxon>Sar</taxon>
        <taxon>Stramenopiles</taxon>
        <taxon>Oomycota</taxon>
        <taxon>Peronosporomycetes</taxon>
        <taxon>Peronosporales</taxon>
        <taxon>Peronosporaceae</taxon>
        <taxon>Phytophthora</taxon>
    </lineage>
</organism>
<feature type="coiled-coil region" evidence="1">
    <location>
        <begin position="84"/>
        <end position="111"/>
    </location>
</feature>
<evidence type="ECO:0000256" key="2">
    <source>
        <dbReference type="SAM" id="MobiDB-lite"/>
    </source>
</evidence>
<evidence type="ECO:0000256" key="1">
    <source>
        <dbReference type="SAM" id="Coils"/>
    </source>
</evidence>
<gene>
    <name evidence="3" type="ORF">P3T76_005512</name>
</gene>
<feature type="region of interest" description="Disordered" evidence="2">
    <location>
        <begin position="1"/>
        <end position="34"/>
    </location>
</feature>
<dbReference type="EMBL" id="JASMQC010000008">
    <property type="protein sequence ID" value="KAK1942875.1"/>
    <property type="molecule type" value="Genomic_DNA"/>
</dbReference>
<protein>
    <submittedName>
        <fullName evidence="3">Uncharacterized protein</fullName>
    </submittedName>
</protein>
<keyword evidence="4" id="KW-1185">Reference proteome</keyword>
<keyword evidence="1" id="KW-0175">Coiled coil</keyword>
<dbReference type="Proteomes" id="UP001259832">
    <property type="component" value="Unassembled WGS sequence"/>
</dbReference>
<feature type="compositionally biased region" description="Basic and acidic residues" evidence="2">
    <location>
        <begin position="1"/>
        <end position="16"/>
    </location>
</feature>
<evidence type="ECO:0000313" key="3">
    <source>
        <dbReference type="EMBL" id="KAK1942875.1"/>
    </source>
</evidence>
<comment type="caution">
    <text evidence="3">The sequence shown here is derived from an EMBL/GenBank/DDBJ whole genome shotgun (WGS) entry which is preliminary data.</text>
</comment>
<dbReference type="AlphaFoldDB" id="A0AAD9LMW7"/>
<name>A0AAD9LMW7_9STRA</name>
<proteinExistence type="predicted"/>